<protein>
    <submittedName>
        <fullName evidence="1">Uncharacterized protein</fullName>
    </submittedName>
</protein>
<sequence length="194" mass="21918">MARAMAPVSTMNKDKSTLEMSLDTPYGKQNALSISHSCSSFYHWYSWVLMCTNFYAGLWFKARDVAAKAVLAYRTEYTQCQFQELRSKSSYMLYSCSSSPGRHLSLRRLKNGALYMADSWKTTVNSRISAPPLGLLVGSLQILQRRLPSSPSRLQETPIRATPRLANHEYSTTIPCTDQPEAHLPAWRQRAAVS</sequence>
<name>A0A319DH52_9EURO</name>
<keyword evidence="2" id="KW-1185">Reference proteome</keyword>
<gene>
    <name evidence="1" type="ORF">BO71DRAFT_159667</name>
</gene>
<dbReference type="AlphaFoldDB" id="A0A319DH52"/>
<organism evidence="1 2">
    <name type="scientific">Aspergillus ellipticus CBS 707.79</name>
    <dbReference type="NCBI Taxonomy" id="1448320"/>
    <lineage>
        <taxon>Eukaryota</taxon>
        <taxon>Fungi</taxon>
        <taxon>Dikarya</taxon>
        <taxon>Ascomycota</taxon>
        <taxon>Pezizomycotina</taxon>
        <taxon>Eurotiomycetes</taxon>
        <taxon>Eurotiomycetidae</taxon>
        <taxon>Eurotiales</taxon>
        <taxon>Aspergillaceae</taxon>
        <taxon>Aspergillus</taxon>
        <taxon>Aspergillus subgen. Circumdati</taxon>
    </lineage>
</organism>
<evidence type="ECO:0000313" key="1">
    <source>
        <dbReference type="EMBL" id="PYH96765.1"/>
    </source>
</evidence>
<evidence type="ECO:0000313" key="2">
    <source>
        <dbReference type="Proteomes" id="UP000247810"/>
    </source>
</evidence>
<reference evidence="1 2" key="1">
    <citation type="submission" date="2018-02" db="EMBL/GenBank/DDBJ databases">
        <title>The genomes of Aspergillus section Nigri reveals drivers in fungal speciation.</title>
        <authorList>
            <consortium name="DOE Joint Genome Institute"/>
            <person name="Vesth T.C."/>
            <person name="Nybo J."/>
            <person name="Theobald S."/>
            <person name="Brandl J."/>
            <person name="Frisvad J.C."/>
            <person name="Nielsen K.F."/>
            <person name="Lyhne E.K."/>
            <person name="Kogle M.E."/>
            <person name="Kuo A."/>
            <person name="Riley R."/>
            <person name="Clum A."/>
            <person name="Nolan M."/>
            <person name="Lipzen A."/>
            <person name="Salamov A."/>
            <person name="Henrissat B."/>
            <person name="Wiebenga A."/>
            <person name="De vries R.P."/>
            <person name="Grigoriev I.V."/>
            <person name="Mortensen U.H."/>
            <person name="Andersen M.R."/>
            <person name="Baker S.E."/>
        </authorList>
    </citation>
    <scope>NUCLEOTIDE SEQUENCE [LARGE SCALE GENOMIC DNA]</scope>
    <source>
        <strain evidence="1 2">CBS 707.79</strain>
    </source>
</reference>
<dbReference type="Proteomes" id="UP000247810">
    <property type="component" value="Unassembled WGS sequence"/>
</dbReference>
<accession>A0A319DH52</accession>
<dbReference type="VEuPathDB" id="FungiDB:BO71DRAFT_159667"/>
<dbReference type="EMBL" id="KZ825833">
    <property type="protein sequence ID" value="PYH96765.1"/>
    <property type="molecule type" value="Genomic_DNA"/>
</dbReference>
<proteinExistence type="predicted"/>